<dbReference type="Proteomes" id="UP000500870">
    <property type="component" value="Chromosome 2"/>
</dbReference>
<dbReference type="Gene3D" id="3.40.50.1820">
    <property type="entry name" value="alpha/beta hydrolase"/>
    <property type="match status" value="1"/>
</dbReference>
<name>A0A6H0ZFT6_9HYPH</name>
<dbReference type="GO" id="GO:0016787">
    <property type="term" value="F:hydrolase activity"/>
    <property type="evidence" value="ECO:0007669"/>
    <property type="project" value="UniProtKB-KW"/>
</dbReference>
<dbReference type="InterPro" id="IPR000073">
    <property type="entry name" value="AB_hydrolase_1"/>
</dbReference>
<protein>
    <submittedName>
        <fullName evidence="2">Alpha/beta hydrolase</fullName>
    </submittedName>
</protein>
<dbReference type="PRINTS" id="PR00111">
    <property type="entry name" value="ABHYDROLASE"/>
</dbReference>
<evidence type="ECO:0000313" key="3">
    <source>
        <dbReference type="Proteomes" id="UP000500870"/>
    </source>
</evidence>
<dbReference type="PANTHER" id="PTHR43689">
    <property type="entry name" value="HYDROLASE"/>
    <property type="match status" value="1"/>
</dbReference>
<dbReference type="PANTHER" id="PTHR43689:SF8">
    <property type="entry name" value="ALPHA_BETA-HYDROLASES SUPERFAMILY PROTEIN"/>
    <property type="match status" value="1"/>
</dbReference>
<sequence length="258" mass="28998">MEVSEREYWVETNDGRLFAKSWTPGALASTTPMVLFHDSLGCVDLWRDFPNILADRTGRRVIAYDRLGFGRSDAQADPVQLDFIASEGKRLLPMLAEKLDFREFLACGHSVGGGMAIETAARMPDVCKAAITIAAQAFVEEQTLDGIRQAKMAFTSPEALSRLRKYHGAKTEWVLRAWIDTWLFEEFAGWDLDEALERMRCSLLVIHGDRDEYGSITHPRRLTAFGGTMCILEDIGHTPHRDHPELLADAIAGWLQSQ</sequence>
<reference evidence="2 3" key="1">
    <citation type="submission" date="2020-04" db="EMBL/GenBank/DDBJ databases">
        <title>FDA dAtabase for Regulatory Grade micrObial Sequences (FDA-ARGOS): Supporting development and validation of Infectious Disease Dx tests.</title>
        <authorList>
            <person name="Sciortino C."/>
            <person name="Tallon L."/>
            <person name="Sadzewicz L."/>
            <person name="Vavikolanu K."/>
            <person name="Mehta A."/>
            <person name="Aluvathingal J."/>
            <person name="Nadendla S."/>
            <person name="Nandy P."/>
            <person name="Geyer C."/>
            <person name="Yan Y."/>
            <person name="Sichtig H."/>
        </authorList>
    </citation>
    <scope>NUCLEOTIDE SEQUENCE [LARGE SCALE GENOMIC DNA]</scope>
    <source>
        <strain evidence="2 3">FDAARGOS_633</strain>
    </source>
</reference>
<evidence type="ECO:0000313" key="2">
    <source>
        <dbReference type="EMBL" id="QIX19696.1"/>
    </source>
</evidence>
<dbReference type="InterPro" id="IPR029058">
    <property type="entry name" value="AB_hydrolase_fold"/>
</dbReference>
<dbReference type="Pfam" id="PF12697">
    <property type="entry name" value="Abhydrolase_6"/>
    <property type="match status" value="1"/>
</dbReference>
<evidence type="ECO:0000259" key="1">
    <source>
        <dbReference type="Pfam" id="PF12697"/>
    </source>
</evidence>
<feature type="domain" description="AB hydrolase-1" evidence="1">
    <location>
        <begin position="44"/>
        <end position="250"/>
    </location>
</feature>
<dbReference type="EMBL" id="CP050896">
    <property type="protein sequence ID" value="QIX19696.1"/>
    <property type="molecule type" value="Genomic_DNA"/>
</dbReference>
<accession>A0A6H0ZFT6</accession>
<organism evidence="2 3">
    <name type="scientific">Agrobacterium pusense</name>
    <dbReference type="NCBI Taxonomy" id="648995"/>
    <lineage>
        <taxon>Bacteria</taxon>
        <taxon>Pseudomonadati</taxon>
        <taxon>Pseudomonadota</taxon>
        <taxon>Alphaproteobacteria</taxon>
        <taxon>Hyphomicrobiales</taxon>
        <taxon>Rhizobiaceae</taxon>
        <taxon>Rhizobium/Agrobacterium group</taxon>
        <taxon>Agrobacterium</taxon>
    </lineage>
</organism>
<dbReference type="AlphaFoldDB" id="A0A6H0ZFT6"/>
<dbReference type="SUPFAM" id="SSF53474">
    <property type="entry name" value="alpha/beta-Hydrolases"/>
    <property type="match status" value="1"/>
</dbReference>
<gene>
    <name evidence="2" type="ORF">FOB41_00435</name>
</gene>
<dbReference type="RefSeq" id="WP_136883682.1">
    <property type="nucleotide sequence ID" value="NZ_CP116737.1"/>
</dbReference>
<proteinExistence type="predicted"/>
<keyword evidence="2" id="KW-0378">Hydrolase</keyword>